<keyword evidence="7" id="KW-1185">Reference proteome</keyword>
<accession>A0A0C3RB31</accession>
<dbReference type="SUPFAM" id="SSF56954">
    <property type="entry name" value="Outer membrane efflux proteins (OEP)"/>
    <property type="match status" value="1"/>
</dbReference>
<evidence type="ECO:0000313" key="5">
    <source>
        <dbReference type="EMBL" id="KIO45054.1"/>
    </source>
</evidence>
<gene>
    <name evidence="4" type="ORF">BA92_13230</name>
    <name evidence="5" type="ORF">IE90_06320</name>
</gene>
<dbReference type="Gene3D" id="2.20.200.10">
    <property type="entry name" value="Outer membrane efflux proteins (OEP)"/>
    <property type="match status" value="1"/>
</dbReference>
<dbReference type="GO" id="GO:0015562">
    <property type="term" value="F:efflux transmembrane transporter activity"/>
    <property type="evidence" value="ECO:0007669"/>
    <property type="project" value="InterPro"/>
</dbReference>
<dbReference type="Proteomes" id="UP000031980">
    <property type="component" value="Unassembled WGS sequence"/>
</dbReference>
<dbReference type="InterPro" id="IPR010131">
    <property type="entry name" value="MdtP/NodT-like"/>
</dbReference>
<keyword evidence="2" id="KW-0812">Transmembrane</keyword>
<evidence type="ECO:0000313" key="6">
    <source>
        <dbReference type="Proteomes" id="UP000031937"/>
    </source>
</evidence>
<dbReference type="AlphaFoldDB" id="A0A0C3RB31"/>
<proteinExistence type="inferred from homology"/>
<keyword evidence="2" id="KW-0472">Membrane</keyword>
<evidence type="ECO:0000313" key="4">
    <source>
        <dbReference type="EMBL" id="KIO42826.1"/>
    </source>
</evidence>
<evidence type="ECO:0000313" key="7">
    <source>
        <dbReference type="Proteomes" id="UP000031980"/>
    </source>
</evidence>
<dbReference type="Proteomes" id="UP000031937">
    <property type="component" value="Unassembled WGS sequence"/>
</dbReference>
<dbReference type="GO" id="GO:0005886">
    <property type="term" value="C:plasma membrane"/>
    <property type="evidence" value="ECO:0007669"/>
    <property type="project" value="UniProtKB-SubCell"/>
</dbReference>
<dbReference type="Gene3D" id="1.20.1600.10">
    <property type="entry name" value="Outer membrane efflux proteins (OEP)"/>
    <property type="match status" value="1"/>
</dbReference>
<dbReference type="Pfam" id="PF02321">
    <property type="entry name" value="OEP"/>
    <property type="match status" value="2"/>
</dbReference>
<dbReference type="EMBL" id="JPIT01000018">
    <property type="protein sequence ID" value="KIO45054.1"/>
    <property type="molecule type" value="Genomic_DNA"/>
</dbReference>
<keyword evidence="2" id="KW-0449">Lipoprotein</keyword>
<keyword evidence="3" id="KW-0175">Coiled coil</keyword>
<name>A0A0C3RB31_9PORP</name>
<evidence type="ECO:0000256" key="2">
    <source>
        <dbReference type="RuleBase" id="RU362097"/>
    </source>
</evidence>
<dbReference type="PANTHER" id="PTHR30203:SF31">
    <property type="entry name" value="RND EFFLUX SYSTEM, OUTER MEMBRANE LIPOPROTEIN, NODT"/>
    <property type="match status" value="1"/>
</dbReference>
<evidence type="ECO:0000256" key="3">
    <source>
        <dbReference type="SAM" id="Coils"/>
    </source>
</evidence>
<reference evidence="5 6" key="2">
    <citation type="submission" date="2014-07" db="EMBL/GenBank/DDBJ databases">
        <title>Porphyromonadaceae bacterium OUH 334697 = ATCC BAA-2682 = DSM 28341 draft genome.</title>
        <authorList>
            <person name="Sydenham T.V."/>
            <person name="Hasman H."/>
            <person name="Justesen U.S."/>
        </authorList>
    </citation>
    <scope>NUCLEOTIDE SEQUENCE [LARGE SCALE GENOMIC DNA]</scope>
    <source>
        <strain evidence="5 6">OUH 334697</strain>
    </source>
</reference>
<dbReference type="NCBIfam" id="TIGR01845">
    <property type="entry name" value="outer_NodT"/>
    <property type="match status" value="1"/>
</dbReference>
<dbReference type="EMBL" id="JPIU01000049">
    <property type="protein sequence ID" value="KIO42826.1"/>
    <property type="molecule type" value="Genomic_DNA"/>
</dbReference>
<sequence>MPMKPGVFLLIITFMILHPGFGQNKMIRSKQENENSNLQQPLPSQDEWWKLFKDPILDSLIIKAVNRNYDVRIAIRKIEMAKSKLRVDRSPYYPSIDLTVNYAPEKSSLSADKKNIIERNGTATLNLNWELDIFGRIRKESSSQKEFYLAAQEDYRGVMVSMAAQLSTAYINLRTAQKQLQVTQENLESQKKVMELTVSKFDVGLVSQLDVAQSKSLYLQTKASIPGIESSINEEINLISVLIGEHSDLLREKLLKAEPIPTNPRKAALGIPANLIRQRPDVRSAERTIDGLAAAVGASRADWWPKFLLTGFFGYSSEQFENFTDRDNMIWQIAPTMKWTIFSGRNLVESEKTAQLQLEEEINNYNQTLLTAIQEVDNAMVTYNKSLQQISAMKEAFQQSKLTLELAINLYKSGLTNYQNVLSSQVSLLNYENSLIQAQSISLRYLIQLYQALGGGWPIGDRLEK</sequence>
<dbReference type="PANTHER" id="PTHR30203">
    <property type="entry name" value="OUTER MEMBRANE CATION EFFLUX PROTEIN"/>
    <property type="match status" value="1"/>
</dbReference>
<protein>
    <submittedName>
        <fullName evidence="4">RND transporter</fullName>
    </submittedName>
</protein>
<feature type="coiled-coil region" evidence="3">
    <location>
        <begin position="348"/>
        <end position="375"/>
    </location>
</feature>
<organism evidence="4 7">
    <name type="scientific">Sanguibacteroides justesenii</name>
    <dbReference type="NCBI Taxonomy" id="1547597"/>
    <lineage>
        <taxon>Bacteria</taxon>
        <taxon>Pseudomonadati</taxon>
        <taxon>Bacteroidota</taxon>
        <taxon>Bacteroidia</taxon>
        <taxon>Bacteroidales</taxon>
        <taxon>Porphyromonadaceae</taxon>
        <taxon>Sanguibacteroides</taxon>
    </lineage>
</organism>
<reference evidence="4 7" key="1">
    <citation type="submission" date="2014-07" db="EMBL/GenBank/DDBJ databases">
        <title>Porphyromonadaceae bacterium OUH 308042 = ATCC BAA-2681 = DSM 28342 draft genome.</title>
        <authorList>
            <person name="Sydenham T.V."/>
            <person name="Hasman H."/>
            <person name="Justensen U.S."/>
        </authorList>
    </citation>
    <scope>NUCLEOTIDE SEQUENCE [LARGE SCALE GENOMIC DNA]</scope>
    <source>
        <strain evidence="4 7">OUH 308042</strain>
    </source>
</reference>
<evidence type="ECO:0000256" key="1">
    <source>
        <dbReference type="ARBA" id="ARBA00007613"/>
    </source>
</evidence>
<comment type="caution">
    <text evidence="4">The sequence shown here is derived from an EMBL/GenBank/DDBJ whole genome shotgun (WGS) entry which is preliminary data.</text>
</comment>
<keyword evidence="2" id="KW-1134">Transmembrane beta strand</keyword>
<keyword evidence="2" id="KW-0564">Palmitate</keyword>
<dbReference type="InterPro" id="IPR003423">
    <property type="entry name" value="OMP_efflux"/>
</dbReference>
<comment type="subcellular location">
    <subcellularLocation>
        <location evidence="2">Cell membrane</location>
        <topology evidence="2">Lipid-anchor</topology>
    </subcellularLocation>
</comment>
<comment type="similarity">
    <text evidence="1 2">Belongs to the outer membrane factor (OMF) (TC 1.B.17) family.</text>
</comment>